<dbReference type="EMBL" id="OX365700">
    <property type="protein sequence ID" value="CAI4031889.1"/>
    <property type="molecule type" value="Genomic_DNA"/>
</dbReference>
<dbReference type="KEGG" id="nti:DNFV4_02310"/>
<proteinExistence type="predicted"/>
<accession>A0AA86MZG0</accession>
<reference evidence="2" key="1">
    <citation type="submission" date="2022-10" db="EMBL/GenBank/DDBJ databases">
        <authorList>
            <person name="Koch H."/>
        </authorList>
    </citation>
    <scope>NUCLEOTIDE SEQUENCE</scope>
    <source>
        <strain evidence="2">DNF</strain>
    </source>
</reference>
<keyword evidence="1" id="KW-1133">Transmembrane helix</keyword>
<keyword evidence="1" id="KW-0472">Membrane</keyword>
<evidence type="ECO:0000256" key="1">
    <source>
        <dbReference type="SAM" id="Phobius"/>
    </source>
</evidence>
<gene>
    <name evidence="2" type="ORF">DNFV4_02310</name>
</gene>
<keyword evidence="3" id="KW-1185">Reference proteome</keyword>
<feature type="transmembrane region" description="Helical" evidence="1">
    <location>
        <begin position="6"/>
        <end position="25"/>
    </location>
</feature>
<evidence type="ECO:0000313" key="2">
    <source>
        <dbReference type="EMBL" id="CAI4031889.1"/>
    </source>
</evidence>
<organism evidence="2 3">
    <name type="scientific">Nitrospira tepida</name>
    <dbReference type="NCBI Taxonomy" id="2973512"/>
    <lineage>
        <taxon>Bacteria</taxon>
        <taxon>Pseudomonadati</taxon>
        <taxon>Nitrospirota</taxon>
        <taxon>Nitrospiria</taxon>
        <taxon>Nitrospirales</taxon>
        <taxon>Nitrospiraceae</taxon>
        <taxon>Nitrospira</taxon>
    </lineage>
</organism>
<dbReference type="AlphaFoldDB" id="A0AA86MZG0"/>
<name>A0AA86MZG0_9BACT</name>
<dbReference type="Proteomes" id="UP001179121">
    <property type="component" value="Chromosome"/>
</dbReference>
<protein>
    <submittedName>
        <fullName evidence="2">Uncharacterized protein</fullName>
    </submittedName>
</protein>
<evidence type="ECO:0000313" key="3">
    <source>
        <dbReference type="Proteomes" id="UP001179121"/>
    </source>
</evidence>
<sequence length="42" mass="5040">MPYQFEYENLFLYTIGLFIVLLLYIRVRVARKTKADTEDQAP</sequence>
<dbReference type="RefSeq" id="WP_289268646.1">
    <property type="nucleotide sequence ID" value="NZ_OX365700.1"/>
</dbReference>
<keyword evidence="1" id="KW-0812">Transmembrane</keyword>